<keyword evidence="10 19" id="KW-1133">Transmembrane helix</keyword>
<dbReference type="GO" id="GO:0005524">
    <property type="term" value="F:ATP binding"/>
    <property type="evidence" value="ECO:0007669"/>
    <property type="project" value="UniProtKB-KW"/>
</dbReference>
<evidence type="ECO:0000313" key="20">
    <source>
        <dbReference type="EMBL" id="OUQ09457.1"/>
    </source>
</evidence>
<keyword evidence="9 17" id="KW-0067">ATP-binding</keyword>
<keyword evidence="13" id="KW-0594">Phospholipid biosynthesis</keyword>
<evidence type="ECO:0000256" key="4">
    <source>
        <dbReference type="ARBA" id="ARBA00022516"/>
    </source>
</evidence>
<dbReference type="GO" id="GO:0016301">
    <property type="term" value="F:kinase activity"/>
    <property type="evidence" value="ECO:0007669"/>
    <property type="project" value="UniProtKB-KW"/>
</dbReference>
<comment type="similarity">
    <text evidence="2">Belongs to the bacterial diacylglycerol kinase family.</text>
</comment>
<evidence type="ECO:0000313" key="21">
    <source>
        <dbReference type="Proteomes" id="UP000196074"/>
    </source>
</evidence>
<keyword evidence="3" id="KW-1003">Cell membrane</keyword>
<evidence type="ECO:0000256" key="5">
    <source>
        <dbReference type="ARBA" id="ARBA00022679"/>
    </source>
</evidence>
<dbReference type="Pfam" id="PF01219">
    <property type="entry name" value="DAGK_prokar"/>
    <property type="match status" value="1"/>
</dbReference>
<keyword evidence="18" id="KW-0460">Magnesium</keyword>
<evidence type="ECO:0000256" key="17">
    <source>
        <dbReference type="PIRSR" id="PIRSR600829-3"/>
    </source>
</evidence>
<proteinExistence type="inferred from homology"/>
<feature type="active site" description="Proton acceptor" evidence="15">
    <location>
        <position position="78"/>
    </location>
</feature>
<keyword evidence="11" id="KW-0443">Lipid metabolism</keyword>
<dbReference type="EMBL" id="NFLC01000023">
    <property type="protein sequence ID" value="OUQ09457.1"/>
    <property type="molecule type" value="Genomic_DNA"/>
</dbReference>
<evidence type="ECO:0000256" key="7">
    <source>
        <dbReference type="ARBA" id="ARBA00022741"/>
    </source>
</evidence>
<evidence type="ECO:0000256" key="16">
    <source>
        <dbReference type="PIRSR" id="PIRSR600829-2"/>
    </source>
</evidence>
<dbReference type="CDD" id="cd14265">
    <property type="entry name" value="UDPK_IM_like"/>
    <property type="match status" value="1"/>
</dbReference>
<evidence type="ECO:0000256" key="10">
    <source>
        <dbReference type="ARBA" id="ARBA00022989"/>
    </source>
</evidence>
<feature type="transmembrane region" description="Helical" evidence="19">
    <location>
        <begin position="65"/>
        <end position="84"/>
    </location>
</feature>
<evidence type="ECO:0000256" key="2">
    <source>
        <dbReference type="ARBA" id="ARBA00005967"/>
    </source>
</evidence>
<evidence type="ECO:0000256" key="3">
    <source>
        <dbReference type="ARBA" id="ARBA00022475"/>
    </source>
</evidence>
<feature type="binding site" evidence="18">
    <location>
        <position position="85"/>
    </location>
    <ligand>
        <name>a divalent metal cation</name>
        <dbReference type="ChEBI" id="CHEBI:60240"/>
    </ligand>
</feature>
<name>A0A1Y4QVZ0_9ENTE</name>
<dbReference type="InterPro" id="IPR033717">
    <property type="entry name" value="UDPK"/>
</dbReference>
<feature type="transmembrane region" description="Helical" evidence="19">
    <location>
        <begin position="105"/>
        <end position="126"/>
    </location>
</feature>
<evidence type="ECO:0000256" key="18">
    <source>
        <dbReference type="PIRSR" id="PIRSR600829-4"/>
    </source>
</evidence>
<keyword evidence="6 19" id="KW-0812">Transmembrane</keyword>
<dbReference type="Proteomes" id="UP000196074">
    <property type="component" value="Unassembled WGS sequence"/>
</dbReference>
<feature type="binding site" evidence="17">
    <location>
        <position position="85"/>
    </location>
    <ligand>
        <name>ATP</name>
        <dbReference type="ChEBI" id="CHEBI:30616"/>
    </ligand>
</feature>
<feature type="binding site" evidence="17">
    <location>
        <begin position="104"/>
        <end position="105"/>
    </location>
    <ligand>
        <name>ATP</name>
        <dbReference type="ChEBI" id="CHEBI:30616"/>
    </ligand>
</feature>
<keyword evidence="14" id="KW-1208">Phospholipid metabolism</keyword>
<comment type="subcellular location">
    <subcellularLocation>
        <location evidence="1">Cell membrane</location>
        <topology evidence="1">Multi-pass membrane protein</topology>
    </subcellularLocation>
</comment>
<keyword evidence="8 20" id="KW-0418">Kinase</keyword>
<feature type="transmembrane region" description="Helical" evidence="19">
    <location>
        <begin position="40"/>
        <end position="59"/>
    </location>
</feature>
<dbReference type="InterPro" id="IPR036945">
    <property type="entry name" value="DAGK_sf"/>
</dbReference>
<evidence type="ECO:0000256" key="19">
    <source>
        <dbReference type="SAM" id="Phobius"/>
    </source>
</evidence>
<evidence type="ECO:0000256" key="1">
    <source>
        <dbReference type="ARBA" id="ARBA00004651"/>
    </source>
</evidence>
<evidence type="ECO:0000256" key="9">
    <source>
        <dbReference type="ARBA" id="ARBA00022840"/>
    </source>
</evidence>
<accession>A0A1Y4QVZ0</accession>
<organism evidence="20 21">
    <name type="scientific">Enterococcus cecorum</name>
    <dbReference type="NCBI Taxonomy" id="44008"/>
    <lineage>
        <taxon>Bacteria</taxon>
        <taxon>Bacillati</taxon>
        <taxon>Bacillota</taxon>
        <taxon>Bacilli</taxon>
        <taxon>Lactobacillales</taxon>
        <taxon>Enterococcaceae</taxon>
        <taxon>Enterococcus</taxon>
    </lineage>
</organism>
<dbReference type="GeneID" id="60871375"/>
<evidence type="ECO:0000256" key="12">
    <source>
        <dbReference type="ARBA" id="ARBA00023136"/>
    </source>
</evidence>
<dbReference type="GO" id="GO:0005886">
    <property type="term" value="C:plasma membrane"/>
    <property type="evidence" value="ECO:0007669"/>
    <property type="project" value="UniProtKB-SubCell"/>
</dbReference>
<dbReference type="GO" id="GO:0008654">
    <property type="term" value="P:phospholipid biosynthetic process"/>
    <property type="evidence" value="ECO:0007669"/>
    <property type="project" value="UniProtKB-KW"/>
</dbReference>
<keyword evidence="7 17" id="KW-0547">Nucleotide-binding</keyword>
<dbReference type="PROSITE" id="PS01069">
    <property type="entry name" value="DAGK_PROKAR"/>
    <property type="match status" value="1"/>
</dbReference>
<evidence type="ECO:0000256" key="15">
    <source>
        <dbReference type="PIRSR" id="PIRSR600829-1"/>
    </source>
</evidence>
<comment type="cofactor">
    <cofactor evidence="18">
        <name>Mg(2+)</name>
        <dbReference type="ChEBI" id="CHEBI:18420"/>
    </cofactor>
    <text evidence="18">Mn(2+), Zn(2+), Cd(2+) and Co(2+) support activity to lesser extents.</text>
</comment>
<keyword evidence="5" id="KW-0808">Transferase</keyword>
<dbReference type="PANTHER" id="PTHR34299">
    <property type="entry name" value="DIACYLGLYCEROL KINASE"/>
    <property type="match status" value="1"/>
</dbReference>
<evidence type="ECO:0000256" key="6">
    <source>
        <dbReference type="ARBA" id="ARBA00022692"/>
    </source>
</evidence>
<dbReference type="InterPro" id="IPR000829">
    <property type="entry name" value="DAGK"/>
</dbReference>
<dbReference type="AlphaFoldDB" id="A0A1Y4QVZ0"/>
<protein>
    <submittedName>
        <fullName evidence="20">UDP kinase</fullName>
    </submittedName>
</protein>
<dbReference type="Gene3D" id="1.10.287.3610">
    <property type="match status" value="1"/>
</dbReference>
<dbReference type="PANTHER" id="PTHR34299:SF1">
    <property type="entry name" value="DIACYLGLYCEROL KINASE"/>
    <property type="match status" value="1"/>
</dbReference>
<gene>
    <name evidence="20" type="ORF">B5E88_10065</name>
</gene>
<comment type="caution">
    <text evidence="20">The sequence shown here is derived from an EMBL/GenBank/DDBJ whole genome shotgun (WGS) entry which is preliminary data.</text>
</comment>
<evidence type="ECO:0000256" key="14">
    <source>
        <dbReference type="ARBA" id="ARBA00023264"/>
    </source>
</evidence>
<evidence type="ECO:0000256" key="8">
    <source>
        <dbReference type="ARBA" id="ARBA00022777"/>
    </source>
</evidence>
<keyword evidence="4" id="KW-0444">Lipid biosynthesis</keyword>
<feature type="binding site" evidence="17">
    <location>
        <position position="37"/>
    </location>
    <ligand>
        <name>ATP</name>
        <dbReference type="ChEBI" id="CHEBI:30616"/>
    </ligand>
</feature>
<evidence type="ECO:0000256" key="11">
    <source>
        <dbReference type="ARBA" id="ARBA00023098"/>
    </source>
</evidence>
<dbReference type="GO" id="GO:0046872">
    <property type="term" value="F:metal ion binding"/>
    <property type="evidence" value="ECO:0007669"/>
    <property type="project" value="UniProtKB-KW"/>
</dbReference>
<feature type="binding site" evidence="18">
    <location>
        <position position="37"/>
    </location>
    <ligand>
        <name>a divalent metal cation</name>
        <dbReference type="ChEBI" id="CHEBI:60240"/>
    </ligand>
</feature>
<keyword evidence="12 19" id="KW-0472">Membrane</keyword>
<sequence length="136" mass="15650">MDLKDKERKEKNISKNKHFIYSLDFAITGLKTAFKDERNFRFHCFALVAVCMLGVVMRLSVIEWIWILLSATLVIVMELVNTSLENLVDMITNYHFHPLGKKVKDMGAGLVLVQSIFALIVGLLIFGPKFYDLIFH</sequence>
<dbReference type="RefSeq" id="WP_016251883.1">
    <property type="nucleotide sequence ID" value="NZ_CP010060.1"/>
</dbReference>
<feature type="binding site" evidence="16">
    <location>
        <position position="78"/>
    </location>
    <ligand>
        <name>substrate</name>
    </ligand>
</feature>
<keyword evidence="18" id="KW-0479">Metal-binding</keyword>
<evidence type="ECO:0000256" key="13">
    <source>
        <dbReference type="ARBA" id="ARBA00023209"/>
    </source>
</evidence>
<reference evidence="21" key="1">
    <citation type="submission" date="2017-04" db="EMBL/GenBank/DDBJ databases">
        <title>Function of individual gut microbiota members based on whole genome sequencing of pure cultures obtained from chicken caecum.</title>
        <authorList>
            <person name="Medvecky M."/>
            <person name="Cejkova D."/>
            <person name="Polansky O."/>
            <person name="Karasova D."/>
            <person name="Kubasova T."/>
            <person name="Cizek A."/>
            <person name="Rychlik I."/>
        </authorList>
    </citation>
    <scope>NUCLEOTIDE SEQUENCE [LARGE SCALE GENOMIC DNA]</scope>
    <source>
        <strain evidence="21">An144</strain>
    </source>
</reference>